<evidence type="ECO:0000256" key="2">
    <source>
        <dbReference type="ARBA" id="ARBA00022840"/>
    </source>
</evidence>
<dbReference type="SUPFAM" id="SSF56112">
    <property type="entry name" value="Protein kinase-like (PK-like)"/>
    <property type="match status" value="1"/>
</dbReference>
<evidence type="ECO:0000313" key="6">
    <source>
        <dbReference type="EMBL" id="TWW81590.1"/>
    </source>
</evidence>
<evidence type="ECO:0000256" key="3">
    <source>
        <dbReference type="PROSITE-ProRule" id="PRU10141"/>
    </source>
</evidence>
<feature type="region of interest" description="Disordered" evidence="4">
    <location>
        <begin position="846"/>
        <end position="886"/>
    </location>
</feature>
<dbReference type="InterPro" id="IPR000719">
    <property type="entry name" value="Prot_kinase_dom"/>
</dbReference>
<feature type="region of interest" description="Disordered" evidence="4">
    <location>
        <begin position="482"/>
        <end position="554"/>
    </location>
</feature>
<dbReference type="GO" id="GO:0005524">
    <property type="term" value="F:ATP binding"/>
    <property type="evidence" value="ECO:0007669"/>
    <property type="project" value="UniProtKB-UniRule"/>
</dbReference>
<feature type="region of interest" description="Disordered" evidence="4">
    <location>
        <begin position="1"/>
        <end position="58"/>
    </location>
</feature>
<protein>
    <submittedName>
        <fullName evidence="6">Serine/threonine-protein kinase pim-3</fullName>
    </submittedName>
</protein>
<feature type="compositionally biased region" description="Polar residues" evidence="4">
    <location>
        <begin position="482"/>
        <end position="492"/>
    </location>
</feature>
<keyword evidence="6" id="KW-0808">Transferase</keyword>
<comment type="caution">
    <text evidence="6">The sequence shown here is derived from an EMBL/GenBank/DDBJ whole genome shotgun (WGS) entry which is preliminary data.</text>
</comment>
<dbReference type="InterPro" id="IPR017441">
    <property type="entry name" value="Protein_kinase_ATP_BS"/>
</dbReference>
<proteinExistence type="predicted"/>
<dbReference type="AlphaFoldDB" id="A0A5C6PTA6"/>
<dbReference type="PROSITE" id="PS00108">
    <property type="entry name" value="PROTEIN_KINASE_ST"/>
    <property type="match status" value="1"/>
</dbReference>
<feature type="domain" description="Protein kinase" evidence="5">
    <location>
        <begin position="591"/>
        <end position="855"/>
    </location>
</feature>
<feature type="region of interest" description="Disordered" evidence="4">
    <location>
        <begin position="295"/>
        <end position="324"/>
    </location>
</feature>
<gene>
    <name evidence="6" type="ORF">D4764_01G0014050</name>
</gene>
<dbReference type="Gene3D" id="1.10.510.10">
    <property type="entry name" value="Transferase(Phosphotransferase) domain 1"/>
    <property type="match status" value="1"/>
</dbReference>
<dbReference type="GO" id="GO:0004672">
    <property type="term" value="F:protein kinase activity"/>
    <property type="evidence" value="ECO:0007669"/>
    <property type="project" value="InterPro"/>
</dbReference>
<keyword evidence="2 3" id="KW-0067">ATP-binding</keyword>
<sequence>MDGDTSELDLSDNDDDILDASYQPQPQEQSSTEDESSGDEYPIPHPTEQSRGRKRLRGEDNDGIVLDFDLYQGLAALREQVEEPEGLGLGSLVMARLCKTLHRGTQVYCDRLFTSIQGAEQMLKKELYLTGTVMKNRVTAAVQKLPTDKTMQTSGRGTSKEVSSEDGQLCVVKWFDNKPVLMISAVHGTQPEDTCQRWDKKQKKYVSVSRPCIVREYNMKMGGVDLIDRMISYYCMSSRTKKWTIRMLMHFTDLALANSWLLYRKDLATCGAPRKSIMQFLEFRMDVARTFLAQHHSQEEDADSPELSEGDDDSSESKKRPVLAVPHVSVRRRANAHLPEMLVHEHLSLLSEEFERYLPTTKDPRTAKERICDPFVNKPDGIVYTGRQPQEEIKKKLGETVVQQLCSGIRGTGRNITIDNFFTSVPLAEKLLEKDLKIVGTLRQNKADIPPVMKPSKLREIYSPEFGFRGNMTMVSYIQEHTQNSTSPSTSAGDHGRVLSKKRKVSSECRRTAAHRMVCSEPSTRVGPKEVYNPGRKRKTQSDPEALRKRQKTGSVTVPLVSPFPELQPSTLPKTKHVLVPISREEYQKKYAEVDQLGEGGFGTVYSGYRRDDLFPVAIKHIDKDLVKYQSVVINSELHCVPLEMMLMVMTAGDSVGENAIISPLAWTSLDDEVLFIMERPKNCTVLFDYIDRQIDEDLAKEFMRQLVEAAIHIHKAGVFHHDLKPENILIEYDEARLIPRVRIIDFGCGCFVTPGYHGYIGTSCYQPPESNTQGTYEAGPTTVWQLGCILLQLMSKMIDLFATGMQHCEHFLAYTIMELEVSEDCKKFLKSCFLFNPDQRITLEQMRPGSHRASNEALRGSPHLSDPQPKIHTTKGSTQRAATRSGAASINEAAAARKPMERTTQERRVMARAREFSGRANDMQRPIVASPKDY</sequence>
<dbReference type="EMBL" id="RHFK02000001">
    <property type="protein sequence ID" value="TWW81590.1"/>
    <property type="molecule type" value="Genomic_DNA"/>
</dbReference>
<dbReference type="InterPro" id="IPR029526">
    <property type="entry name" value="PGBD"/>
</dbReference>
<dbReference type="SMART" id="SM00220">
    <property type="entry name" value="S_TKc"/>
    <property type="match status" value="1"/>
</dbReference>
<dbReference type="PANTHER" id="PTHR47272:SF2">
    <property type="entry name" value="PIGGYBAC TRANSPOSABLE ELEMENT-DERIVED PROTEIN 3-LIKE"/>
    <property type="match status" value="1"/>
</dbReference>
<dbReference type="PROSITE" id="PS00107">
    <property type="entry name" value="PROTEIN_KINASE_ATP"/>
    <property type="match status" value="1"/>
</dbReference>
<dbReference type="Proteomes" id="UP000324091">
    <property type="component" value="Chromosome 1"/>
</dbReference>
<evidence type="ECO:0000313" key="7">
    <source>
        <dbReference type="Proteomes" id="UP000324091"/>
    </source>
</evidence>
<evidence type="ECO:0000259" key="5">
    <source>
        <dbReference type="PROSITE" id="PS50011"/>
    </source>
</evidence>
<name>A0A5C6PTA6_9TELE</name>
<dbReference type="Gene3D" id="3.30.200.20">
    <property type="entry name" value="Phosphorylase Kinase, domain 1"/>
    <property type="match status" value="1"/>
</dbReference>
<evidence type="ECO:0000256" key="4">
    <source>
        <dbReference type="SAM" id="MobiDB-lite"/>
    </source>
</evidence>
<dbReference type="PANTHER" id="PTHR47272">
    <property type="entry name" value="DDE_TNP_1_7 DOMAIN-CONTAINING PROTEIN"/>
    <property type="match status" value="1"/>
</dbReference>
<dbReference type="Pfam" id="PF13843">
    <property type="entry name" value="DDE_Tnp_1_7"/>
    <property type="match status" value="2"/>
</dbReference>
<organism evidence="6 7">
    <name type="scientific">Takifugu flavidus</name>
    <name type="common">sansaifugu</name>
    <dbReference type="NCBI Taxonomy" id="433684"/>
    <lineage>
        <taxon>Eukaryota</taxon>
        <taxon>Metazoa</taxon>
        <taxon>Chordata</taxon>
        <taxon>Craniata</taxon>
        <taxon>Vertebrata</taxon>
        <taxon>Euteleostomi</taxon>
        <taxon>Actinopterygii</taxon>
        <taxon>Neopterygii</taxon>
        <taxon>Teleostei</taxon>
        <taxon>Neoteleostei</taxon>
        <taxon>Acanthomorphata</taxon>
        <taxon>Eupercaria</taxon>
        <taxon>Tetraodontiformes</taxon>
        <taxon>Tetradontoidea</taxon>
        <taxon>Tetraodontidae</taxon>
        <taxon>Takifugu</taxon>
    </lineage>
</organism>
<feature type="region of interest" description="Disordered" evidence="4">
    <location>
        <begin position="913"/>
        <end position="935"/>
    </location>
</feature>
<evidence type="ECO:0000256" key="1">
    <source>
        <dbReference type="ARBA" id="ARBA00022741"/>
    </source>
</evidence>
<dbReference type="PROSITE" id="PS50011">
    <property type="entry name" value="PROTEIN_KINASE_DOM"/>
    <property type="match status" value="1"/>
</dbReference>
<reference evidence="6 7" key="1">
    <citation type="submission" date="2019-04" db="EMBL/GenBank/DDBJ databases">
        <title>Chromosome genome assembly for Takifugu flavidus.</title>
        <authorList>
            <person name="Xiao S."/>
        </authorList>
    </citation>
    <scope>NUCLEOTIDE SEQUENCE [LARGE SCALE GENOMIC DNA]</scope>
    <source>
        <strain evidence="6">HTHZ2018</strain>
        <tissue evidence="6">Muscle</tissue>
    </source>
</reference>
<feature type="compositionally biased region" description="Acidic residues" evidence="4">
    <location>
        <begin position="300"/>
        <end position="314"/>
    </location>
</feature>
<feature type="binding site" evidence="3">
    <location>
        <position position="620"/>
    </location>
    <ligand>
        <name>ATP</name>
        <dbReference type="ChEBI" id="CHEBI:30616"/>
    </ligand>
</feature>
<dbReference type="InterPro" id="IPR008271">
    <property type="entry name" value="Ser/Thr_kinase_AS"/>
</dbReference>
<keyword evidence="7" id="KW-1185">Reference proteome</keyword>
<keyword evidence="6" id="KW-0418">Kinase</keyword>
<accession>A0A5C6PTA6</accession>
<keyword evidence="1 3" id="KW-0547">Nucleotide-binding</keyword>
<feature type="compositionally biased region" description="Acidic residues" evidence="4">
    <location>
        <begin position="1"/>
        <end position="18"/>
    </location>
</feature>
<dbReference type="InterPro" id="IPR011009">
    <property type="entry name" value="Kinase-like_dom_sf"/>
</dbReference>
<dbReference type="Pfam" id="PF00069">
    <property type="entry name" value="Pkinase"/>
    <property type="match status" value="1"/>
</dbReference>